<sequence length="397" mass="45207">MVFLYRDDTNIQKFSVDLYWEDSAFYNTMIMNVNRWSLNAVKYNVQEINIVIDEFSFSPYEIPRRLLSCKSLRKLVIKVSCVAFAYVILPRSMNLPQLKVLILYGLSISKELLFDGLLSSCPVLETLEIVDCVMQINDLRNSIIDSVSLKKFTYSCWLIDEMDHSIKLCAPNLKIFNWTSFLIQDFSLENCSSLSEVVLHWKPEEDGNTEAYSVLTSEKKEVYAKRMMQFLGAVNMVKAMKLSSGLLEVLSRVPDLSDCQPPRLRNLQYLTLETWPARGCLRSIAFLLSISPNIVEIYLESKESNLADVGDNQEEAGLSLQGMLSHLKTVQIEEVVGCDAELKILSFLLKNAMVLNKVALFLRSGVHLPGRVEQIKQFKDKLRAVPTASSSIELVFH</sequence>
<evidence type="ECO:0000313" key="3">
    <source>
        <dbReference type="Proteomes" id="UP001202328"/>
    </source>
</evidence>
<dbReference type="PANTHER" id="PTHR31900:SF32">
    <property type="entry name" value="F-BOX_RNI_FBD-LIKE DOMAIN PROTEIN"/>
    <property type="match status" value="1"/>
</dbReference>
<organism evidence="2 3">
    <name type="scientific">Papaver atlanticum</name>
    <dbReference type="NCBI Taxonomy" id="357466"/>
    <lineage>
        <taxon>Eukaryota</taxon>
        <taxon>Viridiplantae</taxon>
        <taxon>Streptophyta</taxon>
        <taxon>Embryophyta</taxon>
        <taxon>Tracheophyta</taxon>
        <taxon>Spermatophyta</taxon>
        <taxon>Magnoliopsida</taxon>
        <taxon>Ranunculales</taxon>
        <taxon>Papaveraceae</taxon>
        <taxon>Papaveroideae</taxon>
        <taxon>Papaver</taxon>
    </lineage>
</organism>
<keyword evidence="3" id="KW-1185">Reference proteome</keyword>
<reference evidence="2" key="1">
    <citation type="submission" date="2022-04" db="EMBL/GenBank/DDBJ databases">
        <title>A functionally conserved STORR gene fusion in Papaver species that diverged 16.8 million years ago.</title>
        <authorList>
            <person name="Catania T."/>
        </authorList>
    </citation>
    <scope>NUCLEOTIDE SEQUENCE</scope>
    <source>
        <strain evidence="2">S-188037</strain>
    </source>
</reference>
<dbReference type="Pfam" id="PF08387">
    <property type="entry name" value="FBD"/>
    <property type="match status" value="1"/>
</dbReference>
<dbReference type="Proteomes" id="UP001202328">
    <property type="component" value="Unassembled WGS sequence"/>
</dbReference>
<feature type="domain" description="FBD" evidence="1">
    <location>
        <begin position="321"/>
        <end position="397"/>
    </location>
</feature>
<evidence type="ECO:0000313" key="2">
    <source>
        <dbReference type="EMBL" id="KAI3897096.1"/>
    </source>
</evidence>
<dbReference type="InterPro" id="IPR055411">
    <property type="entry name" value="LRR_FXL15/At3g58940/PEG3-like"/>
</dbReference>
<evidence type="ECO:0000259" key="1">
    <source>
        <dbReference type="SMART" id="SM00579"/>
    </source>
</evidence>
<dbReference type="PANTHER" id="PTHR31900">
    <property type="entry name" value="F-BOX/RNI SUPERFAMILY PROTEIN-RELATED"/>
    <property type="match status" value="1"/>
</dbReference>
<dbReference type="SUPFAM" id="SSF52047">
    <property type="entry name" value="RNI-like"/>
    <property type="match status" value="1"/>
</dbReference>
<dbReference type="InterPro" id="IPR032675">
    <property type="entry name" value="LRR_dom_sf"/>
</dbReference>
<gene>
    <name evidence="2" type="ORF">MKW98_015792</name>
</gene>
<dbReference type="Pfam" id="PF24758">
    <property type="entry name" value="LRR_At5g56370"/>
    <property type="match status" value="1"/>
</dbReference>
<dbReference type="InterPro" id="IPR006566">
    <property type="entry name" value="FBD"/>
</dbReference>
<dbReference type="Gene3D" id="3.80.10.10">
    <property type="entry name" value="Ribonuclease Inhibitor"/>
    <property type="match status" value="1"/>
</dbReference>
<proteinExistence type="predicted"/>
<dbReference type="InterPro" id="IPR050232">
    <property type="entry name" value="FBL13/AtMIF1-like"/>
</dbReference>
<accession>A0AAD4SCE9</accession>
<dbReference type="SMART" id="SM00579">
    <property type="entry name" value="FBD"/>
    <property type="match status" value="1"/>
</dbReference>
<protein>
    <recommendedName>
        <fullName evidence="1">FBD domain-containing protein</fullName>
    </recommendedName>
</protein>
<dbReference type="EMBL" id="JAJJMB010011856">
    <property type="protein sequence ID" value="KAI3897096.1"/>
    <property type="molecule type" value="Genomic_DNA"/>
</dbReference>
<name>A0AAD4SCE9_9MAGN</name>
<comment type="caution">
    <text evidence="2">The sequence shown here is derived from an EMBL/GenBank/DDBJ whole genome shotgun (WGS) entry which is preliminary data.</text>
</comment>
<dbReference type="AlphaFoldDB" id="A0AAD4SCE9"/>